<dbReference type="InterPro" id="IPR006091">
    <property type="entry name" value="Acyl-CoA_Oxase/DH_mid-dom"/>
</dbReference>
<dbReference type="SUPFAM" id="SSF47203">
    <property type="entry name" value="Acyl-CoA dehydrogenase C-terminal domain-like"/>
    <property type="match status" value="1"/>
</dbReference>
<dbReference type="Gene3D" id="1.20.140.10">
    <property type="entry name" value="Butyryl-CoA Dehydrogenase, subunit A, domain 3"/>
    <property type="match status" value="1"/>
</dbReference>
<evidence type="ECO:0000313" key="10">
    <source>
        <dbReference type="Proteomes" id="UP001187221"/>
    </source>
</evidence>
<name>A0ABQ6P730_9SPHN</name>
<sequence>MSYTAATGMIVAQIMALPEFARICALHPEAGLDEAMLTEIVGSAGTLAHDVIAPFNRRADAQGCQLDNGRVRLAPGHHAAWQAFVEGGWPLIEGAPEWGGAGLPMLVHSACEELFNRASPAFGMLPTPIRCANRVIEKYADAATRALWCPRLVEGSWAATICISEADAGSDVPRLRTLATRREDGDWSITGEKMWISYGDHDLTPRIAHMVLARTPETGTGTAGLSLFLVPSDIDGQRNGVVVRRIEEKLGLHGSPTCALGFEGARGTLIGTPGRGLAQLFTMIVGMRLSVGSQGAGIAGASASLARTYAAQRRQGGRGDAPPVTIDRHGDIQRLLLACAARAEMARALTLAASAQADLQARETDEAARTQAGLVLSWLLPITKNFCAEAASLCASEAIQVLGGAGYTREWPAEQYLRDARVLAIYEGTSGMQALDLVLRRVLGDEGRAFHAFLALARAEAAPSPDADPLGQMLDLLETAAQGLDKARAPIIACPFLSLASLATTGWLARRLTRLSGTPANNHLAALGRHWLRLALPEAHAQAALVAQGADLVAEFPAMEAACPA</sequence>
<dbReference type="Pfam" id="PF02771">
    <property type="entry name" value="Acyl-CoA_dh_N"/>
    <property type="match status" value="1"/>
</dbReference>
<evidence type="ECO:0000313" key="9">
    <source>
        <dbReference type="EMBL" id="GMM61056.1"/>
    </source>
</evidence>
<dbReference type="EMBL" id="BTFW01000001">
    <property type="protein sequence ID" value="GMM61056.1"/>
    <property type="molecule type" value="Genomic_DNA"/>
</dbReference>
<evidence type="ECO:0000259" key="8">
    <source>
        <dbReference type="Pfam" id="PF02771"/>
    </source>
</evidence>
<dbReference type="PANTHER" id="PTHR42803:SF1">
    <property type="entry name" value="BROAD-SPECIFICITY LINEAR ACYL-COA DEHYDROGENASE FADE5"/>
    <property type="match status" value="1"/>
</dbReference>
<dbReference type="InterPro" id="IPR013786">
    <property type="entry name" value="AcylCoA_DH/ox_N"/>
</dbReference>
<comment type="cofactor">
    <cofactor evidence="1 5">
        <name>FAD</name>
        <dbReference type="ChEBI" id="CHEBI:57692"/>
    </cofactor>
</comment>
<dbReference type="InterPro" id="IPR036250">
    <property type="entry name" value="AcylCo_DH-like_C"/>
</dbReference>
<feature type="domain" description="Acyl-CoA oxidase/dehydrogenase middle" evidence="7">
    <location>
        <begin position="161"/>
        <end position="263"/>
    </location>
</feature>
<dbReference type="SUPFAM" id="SSF56645">
    <property type="entry name" value="Acyl-CoA dehydrogenase NM domain-like"/>
    <property type="match status" value="1"/>
</dbReference>
<accession>A0ABQ6P730</accession>
<evidence type="ECO:0000256" key="5">
    <source>
        <dbReference type="RuleBase" id="RU362125"/>
    </source>
</evidence>
<evidence type="ECO:0000256" key="3">
    <source>
        <dbReference type="ARBA" id="ARBA00022630"/>
    </source>
</evidence>
<dbReference type="PANTHER" id="PTHR42803">
    <property type="entry name" value="ACYL-COA DEHYDROGENASE"/>
    <property type="match status" value="1"/>
</dbReference>
<feature type="domain" description="Acyl-CoA dehydrogenase/oxidase C-terminal" evidence="6">
    <location>
        <begin position="274"/>
        <end position="440"/>
    </location>
</feature>
<dbReference type="Gene3D" id="2.40.110.10">
    <property type="entry name" value="Butyryl-CoA Dehydrogenase, subunit A, domain 2"/>
    <property type="match status" value="1"/>
</dbReference>
<organism evidence="9 10">
    <name type="scientific">Novosphingobium pituita</name>
    <dbReference type="NCBI Taxonomy" id="3056842"/>
    <lineage>
        <taxon>Bacteria</taxon>
        <taxon>Pseudomonadati</taxon>
        <taxon>Pseudomonadota</taxon>
        <taxon>Alphaproteobacteria</taxon>
        <taxon>Sphingomonadales</taxon>
        <taxon>Sphingomonadaceae</taxon>
        <taxon>Novosphingobium</taxon>
    </lineage>
</organism>
<evidence type="ECO:0000259" key="7">
    <source>
        <dbReference type="Pfam" id="PF02770"/>
    </source>
</evidence>
<evidence type="ECO:0000259" key="6">
    <source>
        <dbReference type="Pfam" id="PF00441"/>
    </source>
</evidence>
<feature type="domain" description="Acyl-CoA dehydrogenase/oxidase N-terminal" evidence="8">
    <location>
        <begin position="44"/>
        <end position="155"/>
    </location>
</feature>
<evidence type="ECO:0000256" key="1">
    <source>
        <dbReference type="ARBA" id="ARBA00001974"/>
    </source>
</evidence>
<protein>
    <submittedName>
        <fullName evidence="9">Acyl-CoA dehydrogenase family protein</fullName>
    </submittedName>
</protein>
<dbReference type="InterPro" id="IPR052166">
    <property type="entry name" value="Diverse_Acyl-CoA_DH"/>
</dbReference>
<evidence type="ECO:0000256" key="2">
    <source>
        <dbReference type="ARBA" id="ARBA00009347"/>
    </source>
</evidence>
<dbReference type="Pfam" id="PF00441">
    <property type="entry name" value="Acyl-CoA_dh_1"/>
    <property type="match status" value="1"/>
</dbReference>
<keyword evidence="3 5" id="KW-0285">Flavoprotein</keyword>
<keyword evidence="10" id="KW-1185">Reference proteome</keyword>
<comment type="caution">
    <text evidence="9">The sequence shown here is derived from an EMBL/GenBank/DDBJ whole genome shotgun (WGS) entry which is preliminary data.</text>
</comment>
<dbReference type="InterPro" id="IPR009075">
    <property type="entry name" value="AcylCo_DH/oxidase_C"/>
</dbReference>
<dbReference type="Proteomes" id="UP001187221">
    <property type="component" value="Unassembled WGS sequence"/>
</dbReference>
<dbReference type="InterPro" id="IPR009100">
    <property type="entry name" value="AcylCoA_DH/oxidase_NM_dom_sf"/>
</dbReference>
<dbReference type="InterPro" id="IPR037069">
    <property type="entry name" value="AcylCoA_DH/ox_N_sf"/>
</dbReference>
<dbReference type="RefSeq" id="WP_317974775.1">
    <property type="nucleotide sequence ID" value="NZ_BTFW01000001.1"/>
</dbReference>
<dbReference type="InterPro" id="IPR046373">
    <property type="entry name" value="Acyl-CoA_Oxase/DH_mid-dom_sf"/>
</dbReference>
<comment type="similarity">
    <text evidence="2 5">Belongs to the acyl-CoA dehydrogenase family.</text>
</comment>
<keyword evidence="5" id="KW-0560">Oxidoreductase</keyword>
<dbReference type="Gene3D" id="1.10.540.10">
    <property type="entry name" value="Acyl-CoA dehydrogenase/oxidase, N-terminal domain"/>
    <property type="match status" value="1"/>
</dbReference>
<gene>
    <name evidence="9" type="ORF">NUTIK01_18330</name>
</gene>
<proteinExistence type="inferred from homology"/>
<evidence type="ECO:0000256" key="4">
    <source>
        <dbReference type="ARBA" id="ARBA00022827"/>
    </source>
</evidence>
<reference evidence="9 10" key="1">
    <citation type="submission" date="2023-06" db="EMBL/GenBank/DDBJ databases">
        <title>Draft genome sequence of Novosphingobium sp. strain IK01.</title>
        <authorList>
            <person name="Hatamoto M."/>
            <person name="Ikarashi T."/>
            <person name="Yamaguchi T."/>
        </authorList>
    </citation>
    <scope>NUCLEOTIDE SEQUENCE [LARGE SCALE GENOMIC DNA]</scope>
    <source>
        <strain evidence="9 10">IK01</strain>
    </source>
</reference>
<dbReference type="Pfam" id="PF02770">
    <property type="entry name" value="Acyl-CoA_dh_M"/>
    <property type="match status" value="1"/>
</dbReference>
<keyword evidence="4 5" id="KW-0274">FAD</keyword>